<keyword evidence="1" id="KW-1133">Transmembrane helix</keyword>
<dbReference type="Gene3D" id="3.55.50.30">
    <property type="match status" value="1"/>
</dbReference>
<evidence type="ECO:0000259" key="2">
    <source>
        <dbReference type="Pfam" id="PF04773"/>
    </source>
</evidence>
<protein>
    <recommendedName>
        <fullName evidence="6">FecR family protein</fullName>
    </recommendedName>
</protein>
<dbReference type="InterPro" id="IPR032508">
    <property type="entry name" value="FecR_C"/>
</dbReference>
<evidence type="ECO:0000313" key="5">
    <source>
        <dbReference type="Proteomes" id="UP000679725"/>
    </source>
</evidence>
<dbReference type="Proteomes" id="UP000679725">
    <property type="component" value="Unassembled WGS sequence"/>
</dbReference>
<feature type="domain" description="FecR protein" evidence="2">
    <location>
        <begin position="143"/>
        <end position="229"/>
    </location>
</feature>
<dbReference type="EMBL" id="CAJRAU010000001">
    <property type="protein sequence ID" value="CAG5067554.1"/>
    <property type="molecule type" value="Genomic_DNA"/>
</dbReference>
<keyword evidence="1" id="KW-0472">Membrane</keyword>
<reference evidence="4 5" key="1">
    <citation type="submission" date="2021-04" db="EMBL/GenBank/DDBJ databases">
        <authorList>
            <person name="Rodrigo-Torres L."/>
            <person name="Arahal R. D."/>
            <person name="Lucena T."/>
        </authorList>
    </citation>
    <scope>NUCLEOTIDE SEQUENCE [LARGE SCALE GENOMIC DNA]</scope>
    <source>
        <strain evidence="4 5">CECT 9623</strain>
    </source>
</reference>
<evidence type="ECO:0000259" key="3">
    <source>
        <dbReference type="Pfam" id="PF16344"/>
    </source>
</evidence>
<comment type="caution">
    <text evidence="4">The sequence shown here is derived from an EMBL/GenBank/DDBJ whole genome shotgun (WGS) entry which is preliminary data.</text>
</comment>
<dbReference type="PIRSF" id="PIRSF018266">
    <property type="entry name" value="FecR"/>
    <property type="match status" value="1"/>
</dbReference>
<evidence type="ECO:0000256" key="1">
    <source>
        <dbReference type="SAM" id="Phobius"/>
    </source>
</evidence>
<dbReference type="InterPro" id="IPR006860">
    <property type="entry name" value="FecR"/>
</dbReference>
<keyword evidence="5" id="KW-1185">Reference proteome</keyword>
<keyword evidence="1" id="KW-0812">Transmembrane</keyword>
<gene>
    <name evidence="4" type="ORF">DYBT9623_00275</name>
</gene>
<dbReference type="PANTHER" id="PTHR30273">
    <property type="entry name" value="PERIPLASMIC SIGNAL SENSOR AND SIGMA FACTOR ACTIVATOR FECR-RELATED"/>
    <property type="match status" value="1"/>
</dbReference>
<organism evidence="4 5">
    <name type="scientific">Dyadobacter linearis</name>
    <dbReference type="NCBI Taxonomy" id="2823330"/>
    <lineage>
        <taxon>Bacteria</taxon>
        <taxon>Pseudomonadati</taxon>
        <taxon>Bacteroidota</taxon>
        <taxon>Cytophagia</taxon>
        <taxon>Cytophagales</taxon>
        <taxon>Spirosomataceae</taxon>
        <taxon>Dyadobacter</taxon>
    </lineage>
</organism>
<accession>A0ABM8UJJ1</accession>
<dbReference type="Pfam" id="PF16344">
    <property type="entry name" value="FecR_C"/>
    <property type="match status" value="1"/>
</dbReference>
<dbReference type="RefSeq" id="WP_215231720.1">
    <property type="nucleotide sequence ID" value="NZ_CAJRAU010000001.1"/>
</dbReference>
<dbReference type="InterPro" id="IPR012373">
    <property type="entry name" value="Ferrdict_sens_TM"/>
</dbReference>
<evidence type="ECO:0008006" key="6">
    <source>
        <dbReference type="Google" id="ProtNLM"/>
    </source>
</evidence>
<sequence length="355" mass="40192">MQRKHHLLLEDYLQDPSFRRWVREGIDDAGWEQWMKSDTEETRLAREAQLVLLAMNFKETDVSELETEDALQATWQKINNVEAQAPVVKWKQFARMLAAAAVLLLAVGLGWHFLNQPQIREVATEELSEGKIAVRRNNTKTPVLVMLEDGSSVILQPGSQLDYPTVFNETERKVSLTGEAFFEISKNPSRPFFVYANEIVTRVVGTSFRIKAYSNQPDVEVIVRTGQVKVSRKNPVEAGSPQEISLHPNESIRFVRHEATFEKPVIAAPNVTVPIEQLQFDFEDTPISKILETIALAYGLKVTYPEEVLKNCYLSTSLSDLPLQHKLKIICESAGGETRYELLGDQLTIYSNGCN</sequence>
<dbReference type="Pfam" id="PF04773">
    <property type="entry name" value="FecR"/>
    <property type="match status" value="1"/>
</dbReference>
<evidence type="ECO:0000313" key="4">
    <source>
        <dbReference type="EMBL" id="CAG5067554.1"/>
    </source>
</evidence>
<feature type="transmembrane region" description="Helical" evidence="1">
    <location>
        <begin position="96"/>
        <end position="114"/>
    </location>
</feature>
<proteinExistence type="predicted"/>
<feature type="domain" description="Protein FecR C-terminal" evidence="3">
    <location>
        <begin position="280"/>
        <end position="349"/>
    </location>
</feature>
<dbReference type="Gene3D" id="2.60.120.1440">
    <property type="match status" value="1"/>
</dbReference>
<dbReference type="PANTHER" id="PTHR30273:SF2">
    <property type="entry name" value="PROTEIN FECR"/>
    <property type="match status" value="1"/>
</dbReference>
<name>A0ABM8UJJ1_9BACT</name>